<name>A0A927FAU7_9BACT</name>
<comment type="caution">
    <text evidence="2">The sequence shown here is derived from an EMBL/GenBank/DDBJ whole genome shotgun (WGS) entry which is preliminary data.</text>
</comment>
<dbReference type="Pfam" id="PF13672">
    <property type="entry name" value="PP2C_2"/>
    <property type="match status" value="1"/>
</dbReference>
<sequence>MSEKSKTENEDEKEEALSLSWTGLTHPGRYRKNNEDAFLAVTFNSEGMQYLGKSGTADMDRGDFVFAVSDGMGGANAGEFASRVAVQKIAELLPKTFKLGAYGLQRGFTDILTELFQRIHKEMTQMSVYYEECRGMGATLSLGWMSPGWMHFCHIGDSRIYYFPKDGGSRQLTEDHTHVGWLFRSGKINEREARTHGERNLLQQVLGGKCLKIDPQVGSVGIESGDRFVFCSDGVTDGIWDRRVEELIRNPPPRFADLQPANRLVQDALEESGRDNITAVVVEVQ</sequence>
<dbReference type="Gene3D" id="3.60.40.10">
    <property type="entry name" value="PPM-type phosphatase domain"/>
    <property type="match status" value="1"/>
</dbReference>
<evidence type="ECO:0000313" key="2">
    <source>
        <dbReference type="EMBL" id="MBD5780335.1"/>
    </source>
</evidence>
<dbReference type="SMART" id="SM00331">
    <property type="entry name" value="PP2C_SIG"/>
    <property type="match status" value="1"/>
</dbReference>
<dbReference type="AlphaFoldDB" id="A0A927FAU7"/>
<proteinExistence type="predicted"/>
<dbReference type="InterPro" id="IPR015655">
    <property type="entry name" value="PP2C"/>
</dbReference>
<dbReference type="InterPro" id="IPR001932">
    <property type="entry name" value="PPM-type_phosphatase-like_dom"/>
</dbReference>
<accession>A0A927FAU7</accession>
<protein>
    <submittedName>
        <fullName evidence="2">Serine/threonine-protein phosphatase</fullName>
    </submittedName>
</protein>
<dbReference type="GO" id="GO:0004722">
    <property type="term" value="F:protein serine/threonine phosphatase activity"/>
    <property type="evidence" value="ECO:0007669"/>
    <property type="project" value="InterPro"/>
</dbReference>
<dbReference type="SUPFAM" id="SSF81606">
    <property type="entry name" value="PP2C-like"/>
    <property type="match status" value="1"/>
</dbReference>
<evidence type="ECO:0000259" key="1">
    <source>
        <dbReference type="PROSITE" id="PS51746"/>
    </source>
</evidence>
<organism evidence="2 3">
    <name type="scientific">Pelagicoccus enzymogenes</name>
    <dbReference type="NCBI Taxonomy" id="2773457"/>
    <lineage>
        <taxon>Bacteria</taxon>
        <taxon>Pseudomonadati</taxon>
        <taxon>Verrucomicrobiota</taxon>
        <taxon>Opitutia</taxon>
        <taxon>Puniceicoccales</taxon>
        <taxon>Pelagicoccaceae</taxon>
        <taxon>Pelagicoccus</taxon>
    </lineage>
</organism>
<dbReference type="Proteomes" id="UP000622317">
    <property type="component" value="Unassembled WGS sequence"/>
</dbReference>
<dbReference type="SMART" id="SM00332">
    <property type="entry name" value="PP2Cc"/>
    <property type="match status" value="1"/>
</dbReference>
<dbReference type="InterPro" id="IPR036457">
    <property type="entry name" value="PPM-type-like_dom_sf"/>
</dbReference>
<reference evidence="2" key="1">
    <citation type="submission" date="2020-09" db="EMBL/GenBank/DDBJ databases">
        <title>Pelagicoccus enzymogenes sp. nov. with an EPS production, isolated from marine sediment.</title>
        <authorList>
            <person name="Feng X."/>
        </authorList>
    </citation>
    <scope>NUCLEOTIDE SEQUENCE</scope>
    <source>
        <strain evidence="2">NFK12</strain>
    </source>
</reference>
<evidence type="ECO:0000313" key="3">
    <source>
        <dbReference type="Proteomes" id="UP000622317"/>
    </source>
</evidence>
<dbReference type="RefSeq" id="WP_191617443.1">
    <property type="nucleotide sequence ID" value="NZ_JACYFG010000036.1"/>
</dbReference>
<dbReference type="PROSITE" id="PS51746">
    <property type="entry name" value="PPM_2"/>
    <property type="match status" value="1"/>
</dbReference>
<feature type="domain" description="PPM-type phosphatase" evidence="1">
    <location>
        <begin position="21"/>
        <end position="284"/>
    </location>
</feature>
<keyword evidence="3" id="KW-1185">Reference proteome</keyword>
<dbReference type="EMBL" id="JACYFG010000036">
    <property type="protein sequence ID" value="MBD5780335.1"/>
    <property type="molecule type" value="Genomic_DNA"/>
</dbReference>
<gene>
    <name evidence="2" type="ORF">IEN85_12610</name>
</gene>
<dbReference type="CDD" id="cd00143">
    <property type="entry name" value="PP2Cc"/>
    <property type="match status" value="1"/>
</dbReference>
<dbReference type="PANTHER" id="PTHR47992">
    <property type="entry name" value="PROTEIN PHOSPHATASE"/>
    <property type="match status" value="1"/>
</dbReference>